<dbReference type="EMBL" id="DS985247">
    <property type="protein sequence ID" value="EDV23560.1"/>
    <property type="molecule type" value="Genomic_DNA"/>
</dbReference>
<dbReference type="CDD" id="cd07067">
    <property type="entry name" value="HP_PGM_like"/>
    <property type="match status" value="1"/>
</dbReference>
<evidence type="ECO:0000256" key="4">
    <source>
        <dbReference type="ARBA" id="ARBA00039765"/>
    </source>
</evidence>
<reference evidence="6 7" key="1">
    <citation type="journal article" date="2008" name="Nature">
        <title>The Trichoplax genome and the nature of placozoans.</title>
        <authorList>
            <person name="Srivastava M."/>
            <person name="Begovic E."/>
            <person name="Chapman J."/>
            <person name="Putnam N.H."/>
            <person name="Hellsten U."/>
            <person name="Kawashima T."/>
            <person name="Kuo A."/>
            <person name="Mitros T."/>
            <person name="Salamov A."/>
            <person name="Carpenter M.L."/>
            <person name="Signorovitch A.Y."/>
            <person name="Moreno M.A."/>
            <person name="Kamm K."/>
            <person name="Grimwood J."/>
            <person name="Schmutz J."/>
            <person name="Shapiro H."/>
            <person name="Grigoriev I.V."/>
            <person name="Buss L.W."/>
            <person name="Schierwater B."/>
            <person name="Dellaporta S.L."/>
            <person name="Rokhsar D.S."/>
        </authorList>
    </citation>
    <scope>NUCLEOTIDE SEQUENCE [LARGE SCALE GENOMIC DNA]</scope>
    <source>
        <strain evidence="6 7">Grell-BS-1999</strain>
    </source>
</reference>
<dbReference type="SUPFAM" id="SSF53254">
    <property type="entry name" value="Phosphoglycerate mutase-like"/>
    <property type="match status" value="1"/>
</dbReference>
<evidence type="ECO:0000256" key="1">
    <source>
        <dbReference type="ARBA" id="ARBA00006717"/>
    </source>
</evidence>
<evidence type="ECO:0000256" key="2">
    <source>
        <dbReference type="ARBA" id="ARBA00013081"/>
    </source>
</evidence>
<dbReference type="STRING" id="10228.B3S1L6"/>
<dbReference type="HOGENOM" id="CLU_063130_0_1_1"/>
<dbReference type="InterPro" id="IPR013078">
    <property type="entry name" value="His_Pase_superF_clade-1"/>
</dbReference>
<name>B3S1L6_TRIAD</name>
<dbReference type="InParanoid" id="B3S1L6"/>
<feature type="non-terminal residue" evidence="6">
    <location>
        <position position="200"/>
    </location>
</feature>
<evidence type="ECO:0000256" key="3">
    <source>
        <dbReference type="ARBA" id="ARBA00022801"/>
    </source>
</evidence>
<dbReference type="eggNOG" id="KOG4609">
    <property type="taxonomic scope" value="Eukaryota"/>
</dbReference>
<dbReference type="GeneID" id="6755375"/>
<evidence type="ECO:0000313" key="7">
    <source>
        <dbReference type="Proteomes" id="UP000009022"/>
    </source>
</evidence>
<dbReference type="InterPro" id="IPR051021">
    <property type="entry name" value="Mito_Ser/Thr_phosphatase"/>
</dbReference>
<dbReference type="GO" id="GO:0004722">
    <property type="term" value="F:protein serine/threonine phosphatase activity"/>
    <property type="evidence" value="ECO:0000318"/>
    <property type="project" value="GO_Central"/>
</dbReference>
<feature type="non-terminal residue" evidence="6">
    <location>
        <position position="1"/>
    </location>
</feature>
<organism evidence="6 7">
    <name type="scientific">Trichoplax adhaerens</name>
    <name type="common">Trichoplax reptans</name>
    <dbReference type="NCBI Taxonomy" id="10228"/>
    <lineage>
        <taxon>Eukaryota</taxon>
        <taxon>Metazoa</taxon>
        <taxon>Placozoa</taxon>
        <taxon>Uniplacotomia</taxon>
        <taxon>Trichoplacea</taxon>
        <taxon>Trichoplacidae</taxon>
        <taxon>Trichoplax</taxon>
    </lineage>
</organism>
<dbReference type="EC" id="3.1.3.16" evidence="2"/>
<evidence type="ECO:0000313" key="6">
    <source>
        <dbReference type="EMBL" id="EDV23560.1"/>
    </source>
</evidence>
<dbReference type="AlphaFoldDB" id="B3S1L6"/>
<dbReference type="CTD" id="6755375"/>
<dbReference type="PANTHER" id="PTHR20935:SF0">
    <property type="entry name" value="SERINE_THREONINE-PROTEIN PHOSPHATASE PGAM5, MITOCHONDRIAL"/>
    <property type="match status" value="1"/>
</dbReference>
<keyword evidence="3" id="KW-0378">Hydrolase</keyword>
<gene>
    <name evidence="6" type="ORF">TRIADDRAFT_5385</name>
</gene>
<dbReference type="RefSeq" id="XP_002114470.1">
    <property type="nucleotide sequence ID" value="XM_002114434.2"/>
</dbReference>
<dbReference type="GO" id="GO:0005739">
    <property type="term" value="C:mitochondrion"/>
    <property type="evidence" value="ECO:0000318"/>
    <property type="project" value="GO_Central"/>
</dbReference>
<dbReference type="InterPro" id="IPR029033">
    <property type="entry name" value="His_PPase_superfam"/>
</dbReference>
<evidence type="ECO:0000256" key="5">
    <source>
        <dbReference type="ARBA" id="ARBA00040722"/>
    </source>
</evidence>
<dbReference type="GO" id="GO:0090141">
    <property type="term" value="P:positive regulation of mitochondrial fission"/>
    <property type="evidence" value="ECO:0000318"/>
    <property type="project" value="GO_Central"/>
</dbReference>
<dbReference type="PANTHER" id="PTHR20935">
    <property type="entry name" value="PHOSPHOGLYCERATE MUTASE-RELATED"/>
    <property type="match status" value="1"/>
</dbReference>
<dbReference type="OrthoDB" id="2118094at2759"/>
<dbReference type="PhylomeDB" id="B3S1L6"/>
<accession>B3S1L6</accession>
<comment type="similarity">
    <text evidence="1">Belongs to the phosphoglycerate mutase family. BPG-dependent PGAM subfamily.</text>
</comment>
<keyword evidence="7" id="KW-1185">Reference proteome</keyword>
<sequence length="200" mass="22343">KPNATRTILIVRHGQFRLVHVEKDKTKPVLTDLGRVQAKLTGKRLKAMNIPISNVYYSATVSAAETADQICKIITCKNKEATKALSEGAPPIEPVPPVQYWKPSKKAMLADGIRMEGSFRKYFYRAHAKQTHHSIDLIISHANAIRYLICRSLQLPMEAWLRFNIANCGITTLTIEPDGRVTLMGLGDIGHLPPELITFT</sequence>
<dbReference type="Gene3D" id="3.40.50.1240">
    <property type="entry name" value="Phosphoglycerate mutase-like"/>
    <property type="match status" value="1"/>
</dbReference>
<proteinExistence type="inferred from homology"/>
<protein>
    <recommendedName>
        <fullName evidence="4">Serine/threonine-protein phosphatase PGAM5, mitochondrial</fullName>
        <ecNumber evidence="2">3.1.3.16</ecNumber>
    </recommendedName>
    <alternativeName>
        <fullName evidence="5">Serine/threonine-protein phosphatase Pgam5, mitochondrial</fullName>
    </alternativeName>
</protein>
<dbReference type="Pfam" id="PF00300">
    <property type="entry name" value="His_Phos_1"/>
    <property type="match status" value="2"/>
</dbReference>
<dbReference type="Proteomes" id="UP000009022">
    <property type="component" value="Unassembled WGS sequence"/>
</dbReference>
<dbReference type="KEGG" id="tad:TRIADDRAFT_5385"/>
<dbReference type="OMA" id="WHSPLPR"/>